<dbReference type="InterPro" id="IPR043502">
    <property type="entry name" value="DNA/RNA_pol_sf"/>
</dbReference>
<dbReference type="InterPro" id="IPR000477">
    <property type="entry name" value="RT_dom"/>
</dbReference>
<dbReference type="Pfam" id="PF00078">
    <property type="entry name" value="RVT_1"/>
    <property type="match status" value="1"/>
</dbReference>
<organism evidence="3 4">
    <name type="scientific">Populus tomentosa</name>
    <name type="common">Chinese white poplar</name>
    <dbReference type="NCBI Taxonomy" id="118781"/>
    <lineage>
        <taxon>Eukaryota</taxon>
        <taxon>Viridiplantae</taxon>
        <taxon>Streptophyta</taxon>
        <taxon>Embryophyta</taxon>
        <taxon>Tracheophyta</taxon>
        <taxon>Spermatophyta</taxon>
        <taxon>Magnoliopsida</taxon>
        <taxon>eudicotyledons</taxon>
        <taxon>Gunneridae</taxon>
        <taxon>Pentapetalae</taxon>
        <taxon>rosids</taxon>
        <taxon>fabids</taxon>
        <taxon>Malpighiales</taxon>
        <taxon>Salicaceae</taxon>
        <taxon>Saliceae</taxon>
        <taxon>Populus</taxon>
    </lineage>
</organism>
<dbReference type="AlphaFoldDB" id="A0A8X7XRA2"/>
<dbReference type="CDD" id="cd01650">
    <property type="entry name" value="RT_nLTR_like"/>
    <property type="match status" value="1"/>
</dbReference>
<dbReference type="EMBL" id="JAAWWB010002040">
    <property type="protein sequence ID" value="KAG6735552.1"/>
    <property type="molecule type" value="Genomic_DNA"/>
</dbReference>
<feature type="domain" description="Reverse transcriptase" evidence="2">
    <location>
        <begin position="267"/>
        <end position="370"/>
    </location>
</feature>
<dbReference type="InterPro" id="IPR052343">
    <property type="entry name" value="Retrotransposon-Effector_Assoc"/>
</dbReference>
<feature type="region of interest" description="Disordered" evidence="1">
    <location>
        <begin position="1"/>
        <end position="39"/>
    </location>
</feature>
<feature type="region of interest" description="Disordered" evidence="1">
    <location>
        <begin position="372"/>
        <end position="454"/>
    </location>
</feature>
<dbReference type="OrthoDB" id="851965at2759"/>
<evidence type="ECO:0000313" key="4">
    <source>
        <dbReference type="Proteomes" id="UP000886885"/>
    </source>
</evidence>
<accession>A0A8X7XRA2</accession>
<gene>
    <name evidence="3" type="ORF">POTOM_061838</name>
</gene>
<feature type="compositionally biased region" description="Acidic residues" evidence="1">
    <location>
        <begin position="412"/>
        <end position="427"/>
    </location>
</feature>
<dbReference type="PANTHER" id="PTHR46890:SF48">
    <property type="entry name" value="RNA-DIRECTED DNA POLYMERASE"/>
    <property type="match status" value="1"/>
</dbReference>
<keyword evidence="4" id="KW-1185">Reference proteome</keyword>
<dbReference type="Proteomes" id="UP000886885">
    <property type="component" value="Unassembled WGS sequence"/>
</dbReference>
<reference evidence="3" key="1">
    <citation type="journal article" date="2020" name="bioRxiv">
        <title>Hybrid origin of Populus tomentosa Carr. identified through genome sequencing and phylogenomic analysis.</title>
        <authorList>
            <person name="An X."/>
            <person name="Gao K."/>
            <person name="Chen Z."/>
            <person name="Li J."/>
            <person name="Yang X."/>
            <person name="Yang X."/>
            <person name="Zhou J."/>
            <person name="Guo T."/>
            <person name="Zhao T."/>
            <person name="Huang S."/>
            <person name="Miao D."/>
            <person name="Khan W.U."/>
            <person name="Rao P."/>
            <person name="Ye M."/>
            <person name="Lei B."/>
            <person name="Liao W."/>
            <person name="Wang J."/>
            <person name="Ji L."/>
            <person name="Li Y."/>
            <person name="Guo B."/>
            <person name="Mustafa N.S."/>
            <person name="Li S."/>
            <person name="Yun Q."/>
            <person name="Keller S.R."/>
            <person name="Mao J."/>
            <person name="Zhang R."/>
            <person name="Strauss S.H."/>
        </authorList>
    </citation>
    <scope>NUCLEOTIDE SEQUENCE</scope>
    <source>
        <strain evidence="3">GM15</strain>
        <tissue evidence="3">Leaf</tissue>
    </source>
</reference>
<evidence type="ECO:0000259" key="2">
    <source>
        <dbReference type="Pfam" id="PF00078"/>
    </source>
</evidence>
<protein>
    <recommendedName>
        <fullName evidence="2">Reverse transcriptase domain-containing protein</fullName>
    </recommendedName>
</protein>
<sequence>MGQTNTVPCPTISKEPPFKVRDADTPNVAANPVADSTSPATSPFAPNFLKGVQAPSAFTDPTAISLAANLLAHGTQVGSDDDRLHLLPSTSNVVLQGIHGEEEYGSDHSSEVDPLRVEECQHLITGFPSCVESKMVAFTSCSEASSTAKESSFDTSSTKTVKHFQSLLTSTAPHPEEDPSMLFANPIPTSLIPDLILPVTNEEIKAALFSIPDNKASGPDGFTSLFFKCCWDIIGAEFLSAIKYFFDHSTLPRCVNATRIALVPKVENPTCMDDYRPISCCNVMYKCISKIMVARLKTILPEVIGPSQSAFVPGRQISDNILLTQELMHNYHLNRGPARCALKVDLRKAFDTISWPYILMGLKAIGIPDRMGNNDASPSHQVKGNASHASNTDAKQLNGDASTSHQGKDTDCSDETDSDESASDSLDESQLKPSDLGDVNPITPPLSTNNHVRTTPLELPMCTTSKQMALPSSSETSSSSQVPPTYLPKMTPSRARPPESSAAHSVGCDDTGFTLVTRRKKKKDTTHRVAPSFLPSS</sequence>
<feature type="region of interest" description="Disordered" evidence="1">
    <location>
        <begin position="518"/>
        <end position="537"/>
    </location>
</feature>
<dbReference type="SUPFAM" id="SSF56672">
    <property type="entry name" value="DNA/RNA polymerases"/>
    <property type="match status" value="1"/>
</dbReference>
<evidence type="ECO:0000313" key="3">
    <source>
        <dbReference type="EMBL" id="KAG6735552.1"/>
    </source>
</evidence>
<comment type="caution">
    <text evidence="3">The sequence shown here is derived from an EMBL/GenBank/DDBJ whole genome shotgun (WGS) entry which is preliminary data.</text>
</comment>
<feature type="region of interest" description="Disordered" evidence="1">
    <location>
        <begin position="467"/>
        <end position="512"/>
    </location>
</feature>
<dbReference type="PANTHER" id="PTHR46890">
    <property type="entry name" value="NON-LTR RETROLELEMENT REVERSE TRANSCRIPTASE-LIKE PROTEIN-RELATED"/>
    <property type="match status" value="1"/>
</dbReference>
<name>A0A8X7XRA2_POPTO</name>
<evidence type="ECO:0000256" key="1">
    <source>
        <dbReference type="SAM" id="MobiDB-lite"/>
    </source>
</evidence>
<proteinExistence type="predicted"/>
<feature type="compositionally biased region" description="Polar residues" evidence="1">
    <location>
        <begin position="374"/>
        <end position="405"/>
    </location>
</feature>